<accession>A0A165R2P8</accession>
<evidence type="ECO:0000313" key="2">
    <source>
        <dbReference type="Proteomes" id="UP000076761"/>
    </source>
</evidence>
<keyword evidence="2" id="KW-1185">Reference proteome</keyword>
<dbReference type="AlphaFoldDB" id="A0A165R2P8"/>
<name>A0A165R2P8_9AGAM</name>
<organism evidence="1 2">
    <name type="scientific">Neolentinus lepideus HHB14362 ss-1</name>
    <dbReference type="NCBI Taxonomy" id="1314782"/>
    <lineage>
        <taxon>Eukaryota</taxon>
        <taxon>Fungi</taxon>
        <taxon>Dikarya</taxon>
        <taxon>Basidiomycota</taxon>
        <taxon>Agaricomycotina</taxon>
        <taxon>Agaricomycetes</taxon>
        <taxon>Gloeophyllales</taxon>
        <taxon>Gloeophyllaceae</taxon>
        <taxon>Neolentinus</taxon>
    </lineage>
</organism>
<dbReference type="EMBL" id="KV425587">
    <property type="protein sequence ID" value="KZT23223.1"/>
    <property type="molecule type" value="Genomic_DNA"/>
</dbReference>
<proteinExistence type="predicted"/>
<sequence length="160" mass="17619">MEALGTVKSQALLQLESCAPPADLSSSRCQCFKRSSCGAHIPDIGLSHCCVPHNFRAIRISTQLGLELLLHSSDALHIDSVSRVSCSLDLISALVVRRTQNDHEYTKAQNAMVQDAGAALRGLTWYTDTIHYYWYTNNVGSNCPLWAFVSPCIALCFVFL</sequence>
<dbReference type="InParanoid" id="A0A165R2P8"/>
<protein>
    <submittedName>
        <fullName evidence="1">Uncharacterized protein</fullName>
    </submittedName>
</protein>
<evidence type="ECO:0000313" key="1">
    <source>
        <dbReference type="EMBL" id="KZT23223.1"/>
    </source>
</evidence>
<gene>
    <name evidence="1" type="ORF">NEOLEDRAFT_564226</name>
</gene>
<dbReference type="Proteomes" id="UP000076761">
    <property type="component" value="Unassembled WGS sequence"/>
</dbReference>
<reference evidence="1 2" key="1">
    <citation type="journal article" date="2016" name="Mol. Biol. Evol.">
        <title>Comparative Genomics of Early-Diverging Mushroom-Forming Fungi Provides Insights into the Origins of Lignocellulose Decay Capabilities.</title>
        <authorList>
            <person name="Nagy L.G."/>
            <person name="Riley R."/>
            <person name="Tritt A."/>
            <person name="Adam C."/>
            <person name="Daum C."/>
            <person name="Floudas D."/>
            <person name="Sun H."/>
            <person name="Yadav J.S."/>
            <person name="Pangilinan J."/>
            <person name="Larsson K.H."/>
            <person name="Matsuura K."/>
            <person name="Barry K."/>
            <person name="Labutti K."/>
            <person name="Kuo R."/>
            <person name="Ohm R.A."/>
            <person name="Bhattacharya S.S."/>
            <person name="Shirouzu T."/>
            <person name="Yoshinaga Y."/>
            <person name="Martin F.M."/>
            <person name="Grigoriev I.V."/>
            <person name="Hibbett D.S."/>
        </authorList>
    </citation>
    <scope>NUCLEOTIDE SEQUENCE [LARGE SCALE GENOMIC DNA]</scope>
    <source>
        <strain evidence="1 2">HHB14362 ss-1</strain>
    </source>
</reference>